<proteinExistence type="predicted"/>
<sequence>MVSFDVRSLFTSVPVDLAVEVCRSALRDDDGLSARTPIDPSDLLKLLHFCLKNTYFIFRGTVYKQVHGTAMGASISVTTANLTMEALESRALASFEPRPKVFLRYIDDCFCIIKKNALAAFTNHLNSMEDSIQFTVEEEISGRLPFLDVMVERRDDRLSFKVYRKDTHTGQYLHFNSVHPTCHKRSVVSTLVRRAERICSKPEKKKASDIRQVRRELNYCGYPQHFVNAVIQQTTRPAQPVRLPCRARAAIPYVPGVSESLARVFRTYDVHIAHVPACKLRHELVSVKDKLKKEKFPGVIYKIPCSDCDHSYIGESGNFERRLNEHKNDVKKKKACSNALAEHVENTKHDIAWEEAAIIGREKNWMSRQYLESLFIQTTDQTLNRNIGNLPPSYARCLRRLAQRT</sequence>
<organism evidence="3 4">
    <name type="scientific">Amblyomma americanum</name>
    <name type="common">Lone star tick</name>
    <dbReference type="NCBI Taxonomy" id="6943"/>
    <lineage>
        <taxon>Eukaryota</taxon>
        <taxon>Metazoa</taxon>
        <taxon>Ecdysozoa</taxon>
        <taxon>Arthropoda</taxon>
        <taxon>Chelicerata</taxon>
        <taxon>Arachnida</taxon>
        <taxon>Acari</taxon>
        <taxon>Parasitiformes</taxon>
        <taxon>Ixodida</taxon>
        <taxon>Ixodoidea</taxon>
        <taxon>Ixodidae</taxon>
        <taxon>Amblyomminae</taxon>
        <taxon>Amblyomma</taxon>
    </lineage>
</organism>
<name>A0AAQ4FLC3_AMBAM</name>
<evidence type="ECO:0000313" key="4">
    <source>
        <dbReference type="Proteomes" id="UP001321473"/>
    </source>
</evidence>
<evidence type="ECO:0000259" key="1">
    <source>
        <dbReference type="PROSITE" id="PS50164"/>
    </source>
</evidence>
<dbReference type="PANTHER" id="PTHR21301:SF10">
    <property type="entry name" value="REVERSE TRANSCRIPTASE DOMAIN-CONTAINING PROTEIN"/>
    <property type="match status" value="1"/>
</dbReference>
<dbReference type="AlphaFoldDB" id="A0AAQ4FLC3"/>
<dbReference type="EMBL" id="JARKHS020001872">
    <property type="protein sequence ID" value="KAK8787378.1"/>
    <property type="molecule type" value="Genomic_DNA"/>
</dbReference>
<evidence type="ECO:0000313" key="3">
    <source>
        <dbReference type="EMBL" id="KAK8787378.1"/>
    </source>
</evidence>
<dbReference type="CDD" id="cd00304">
    <property type="entry name" value="RT_like"/>
    <property type="match status" value="1"/>
</dbReference>
<protein>
    <recommendedName>
        <fullName evidence="5">Tick transposon</fullName>
    </recommendedName>
</protein>
<dbReference type="SUPFAM" id="SSF56672">
    <property type="entry name" value="DNA/RNA polymerases"/>
    <property type="match status" value="1"/>
</dbReference>
<dbReference type="Pfam" id="PF01541">
    <property type="entry name" value="GIY-YIG"/>
    <property type="match status" value="1"/>
</dbReference>
<comment type="caution">
    <text evidence="3">The sequence shown here is derived from an EMBL/GenBank/DDBJ whole genome shotgun (WGS) entry which is preliminary data.</text>
</comment>
<accession>A0AAQ4FLC3</accession>
<dbReference type="InterPro" id="IPR058912">
    <property type="entry name" value="HTH_animal"/>
</dbReference>
<gene>
    <name evidence="3" type="ORF">V5799_022847</name>
</gene>
<dbReference type="Proteomes" id="UP001321473">
    <property type="component" value="Unassembled WGS sequence"/>
</dbReference>
<dbReference type="PROSITE" id="PS50878">
    <property type="entry name" value="RT_POL"/>
    <property type="match status" value="1"/>
</dbReference>
<dbReference type="SUPFAM" id="SSF82771">
    <property type="entry name" value="GIY-YIG endonuclease"/>
    <property type="match status" value="1"/>
</dbReference>
<dbReference type="InterPro" id="IPR035901">
    <property type="entry name" value="GIY-YIG_endonuc_sf"/>
</dbReference>
<dbReference type="PANTHER" id="PTHR21301">
    <property type="entry name" value="REVERSE TRANSCRIPTASE"/>
    <property type="match status" value="1"/>
</dbReference>
<dbReference type="Pfam" id="PF26215">
    <property type="entry name" value="HTH_animal"/>
    <property type="match status" value="1"/>
</dbReference>
<dbReference type="PROSITE" id="PS50164">
    <property type="entry name" value="GIY_YIG"/>
    <property type="match status" value="1"/>
</dbReference>
<evidence type="ECO:0008006" key="5">
    <source>
        <dbReference type="Google" id="ProtNLM"/>
    </source>
</evidence>
<dbReference type="InterPro" id="IPR043502">
    <property type="entry name" value="DNA/RNA_pol_sf"/>
</dbReference>
<dbReference type="InterPro" id="IPR000305">
    <property type="entry name" value="GIY-YIG_endonuc"/>
</dbReference>
<feature type="domain" description="GIY-YIG" evidence="1">
    <location>
        <begin position="296"/>
        <end position="385"/>
    </location>
</feature>
<dbReference type="Gene3D" id="3.40.1440.10">
    <property type="entry name" value="GIY-YIG endonuclease"/>
    <property type="match status" value="1"/>
</dbReference>
<reference evidence="3 4" key="1">
    <citation type="journal article" date="2023" name="Arcadia Sci">
        <title>De novo assembly of a long-read Amblyomma americanum tick genome.</title>
        <authorList>
            <person name="Chou S."/>
            <person name="Poskanzer K.E."/>
            <person name="Rollins M."/>
            <person name="Thuy-Boun P.S."/>
        </authorList>
    </citation>
    <scope>NUCLEOTIDE SEQUENCE [LARGE SCALE GENOMIC DNA]</scope>
    <source>
        <strain evidence="3">F_SG_1</strain>
        <tissue evidence="3">Salivary glands</tissue>
    </source>
</reference>
<feature type="domain" description="Reverse transcriptase" evidence="2">
    <location>
        <begin position="1"/>
        <end position="162"/>
    </location>
</feature>
<evidence type="ECO:0000259" key="2">
    <source>
        <dbReference type="PROSITE" id="PS50878"/>
    </source>
</evidence>
<keyword evidence="4" id="KW-1185">Reference proteome</keyword>
<dbReference type="InterPro" id="IPR000477">
    <property type="entry name" value="RT_dom"/>
</dbReference>
<dbReference type="GO" id="GO:0071897">
    <property type="term" value="P:DNA biosynthetic process"/>
    <property type="evidence" value="ECO:0007669"/>
    <property type="project" value="UniProtKB-ARBA"/>
</dbReference>